<dbReference type="CDD" id="cd04586">
    <property type="entry name" value="CBS_pair_BON_assoc"/>
    <property type="match status" value="1"/>
</dbReference>
<evidence type="ECO:0000313" key="4">
    <source>
        <dbReference type="EMBL" id="AJC73141.1"/>
    </source>
</evidence>
<proteinExistence type="predicted"/>
<gene>
    <name evidence="4" type="ORF">AJ81_01775</name>
</gene>
<dbReference type="PROSITE" id="PS51371">
    <property type="entry name" value="CBS"/>
    <property type="match status" value="2"/>
</dbReference>
<reference evidence="4 5" key="1">
    <citation type="submission" date="2014-01" db="EMBL/GenBank/DDBJ databases">
        <title>Genome sequencing of Thermotog hypogea.</title>
        <authorList>
            <person name="Zhang X."/>
            <person name="Alvare G."/>
            <person name="Fristensky B."/>
            <person name="Chen L."/>
            <person name="Suen T."/>
            <person name="Chen Q."/>
            <person name="Ma K."/>
        </authorList>
    </citation>
    <scope>NUCLEOTIDE SEQUENCE [LARGE SCALE GENOMIC DNA]</scope>
    <source>
        <strain evidence="4 5">DSM 11164</strain>
    </source>
</reference>
<protein>
    <recommendedName>
        <fullName evidence="3">CBS domain-containing protein</fullName>
    </recommendedName>
</protein>
<keyword evidence="5" id="KW-1185">Reference proteome</keyword>
<dbReference type="OrthoDB" id="9790355at2"/>
<dbReference type="PATRIC" id="fig|1123384.7.peg.353"/>
<dbReference type="SMART" id="SM00116">
    <property type="entry name" value="CBS"/>
    <property type="match status" value="2"/>
</dbReference>
<evidence type="ECO:0000313" key="5">
    <source>
        <dbReference type="Proteomes" id="UP000077469"/>
    </source>
</evidence>
<dbReference type="InterPro" id="IPR046342">
    <property type="entry name" value="CBS_dom_sf"/>
</dbReference>
<dbReference type="InterPro" id="IPR000644">
    <property type="entry name" value="CBS_dom"/>
</dbReference>
<dbReference type="KEGG" id="phy:AJ81_01775"/>
<dbReference type="PANTHER" id="PTHR43080">
    <property type="entry name" value="CBS DOMAIN-CONTAINING PROTEIN CBSX3, MITOCHONDRIAL"/>
    <property type="match status" value="1"/>
</dbReference>
<keyword evidence="1 2" id="KW-0129">CBS domain</keyword>
<dbReference type="Gene3D" id="3.10.580.10">
    <property type="entry name" value="CBS-domain"/>
    <property type="match status" value="1"/>
</dbReference>
<evidence type="ECO:0000256" key="1">
    <source>
        <dbReference type="ARBA" id="ARBA00023122"/>
    </source>
</evidence>
<feature type="domain" description="CBS" evidence="3">
    <location>
        <begin position="7"/>
        <end position="64"/>
    </location>
</feature>
<sequence length="148" mass="16521">MRVYDVMVRDVTAVTQEDSVENVVRIMATQFLSGVPVVTEDMRVIGFVSESDIIRAAIPGYFSLLQSTTFIPDMSQFLKMAAKLRDKPVREIMTHPPLVVNENASLAHVADLMIKHNVKILPVVDEHGRLLGVITRTNIVRAAMEGYL</sequence>
<dbReference type="Pfam" id="PF00571">
    <property type="entry name" value="CBS"/>
    <property type="match status" value="2"/>
</dbReference>
<dbReference type="PaxDb" id="1123384-AJ81_01775"/>
<evidence type="ECO:0000256" key="2">
    <source>
        <dbReference type="PROSITE-ProRule" id="PRU00703"/>
    </source>
</evidence>
<name>A0A0X1KPH4_9THEM</name>
<dbReference type="Proteomes" id="UP000077469">
    <property type="component" value="Chromosome"/>
</dbReference>
<evidence type="ECO:0000259" key="3">
    <source>
        <dbReference type="PROSITE" id="PS51371"/>
    </source>
</evidence>
<dbReference type="PANTHER" id="PTHR43080:SF2">
    <property type="entry name" value="CBS DOMAIN-CONTAINING PROTEIN"/>
    <property type="match status" value="1"/>
</dbReference>
<feature type="domain" description="CBS" evidence="3">
    <location>
        <begin position="93"/>
        <end position="148"/>
    </location>
</feature>
<dbReference type="AlphaFoldDB" id="A0A0X1KPH4"/>
<dbReference type="RefSeq" id="WP_031503532.1">
    <property type="nucleotide sequence ID" value="NC_022795.1"/>
</dbReference>
<dbReference type="SUPFAM" id="SSF54631">
    <property type="entry name" value="CBS-domain pair"/>
    <property type="match status" value="1"/>
</dbReference>
<dbReference type="EMBL" id="CP007141">
    <property type="protein sequence ID" value="AJC73141.1"/>
    <property type="molecule type" value="Genomic_DNA"/>
</dbReference>
<organism evidence="4 5">
    <name type="scientific">Pseudothermotoga hypogea DSM 11164 = NBRC 106472</name>
    <dbReference type="NCBI Taxonomy" id="1123384"/>
    <lineage>
        <taxon>Bacteria</taxon>
        <taxon>Thermotogati</taxon>
        <taxon>Thermotogota</taxon>
        <taxon>Thermotogae</taxon>
        <taxon>Thermotogales</taxon>
        <taxon>Thermotogaceae</taxon>
        <taxon>Pseudothermotoga</taxon>
    </lineage>
</organism>
<accession>A0A0X1KPH4</accession>
<dbReference type="InterPro" id="IPR051257">
    <property type="entry name" value="Diverse_CBS-Domain"/>
</dbReference>
<dbReference type="STRING" id="1123384.AJ81_01775"/>